<dbReference type="Pfam" id="PF04043">
    <property type="entry name" value="PMEI"/>
    <property type="match status" value="1"/>
</dbReference>
<dbReference type="Gene3D" id="1.20.140.40">
    <property type="entry name" value="Invertase/pectin methylesterase inhibitor family protein"/>
    <property type="match status" value="1"/>
</dbReference>
<protein>
    <submittedName>
        <fullName evidence="6">Cell wall / vacuolar inhibitor of fructosidase 1</fullName>
    </submittedName>
</protein>
<dbReference type="PANTHER" id="PTHR35357">
    <property type="entry name" value="OS02G0537100 PROTEIN"/>
    <property type="match status" value="1"/>
</dbReference>
<feature type="chain" id="PRO_5041899118" evidence="4">
    <location>
        <begin position="30"/>
        <end position="172"/>
    </location>
</feature>
<feature type="domain" description="Pectinesterase inhibitor" evidence="5">
    <location>
        <begin position="27"/>
        <end position="167"/>
    </location>
</feature>
<comment type="caution">
    <text evidence="6">The sequence shown here is derived from an EMBL/GenBank/DDBJ whole genome shotgun (WGS) entry which is preliminary data.</text>
</comment>
<dbReference type="NCBIfam" id="TIGR01614">
    <property type="entry name" value="PME_inhib"/>
    <property type="match status" value="1"/>
</dbReference>
<accession>A0AAD8MUU1</accession>
<keyword evidence="2" id="KW-1015">Disulfide bond</keyword>
<comment type="similarity">
    <text evidence="3">Belongs to the PMEI family.</text>
</comment>
<dbReference type="InterPro" id="IPR034087">
    <property type="entry name" value="C/VIF1"/>
</dbReference>
<keyword evidence="1 4" id="KW-0732">Signal</keyword>
<dbReference type="SMART" id="SM00856">
    <property type="entry name" value="PMEI"/>
    <property type="match status" value="1"/>
</dbReference>
<sequence>MSINLSYKPLLKIILLLLLLCPSSLLVKANIILDTCKKTPNYSLCVSTLRSNPRSSTADVAGLGFILVGAVKAKSTAGLKSISELSRSNPGLKRQLSQCLEDYKIILSAFVPEAEQAIGGNPKFAEDGMNGIADVTAKCVKSLQGLQAPLPSTNKLVHDLSLVTVSIIRTML</sequence>
<evidence type="ECO:0000259" key="5">
    <source>
        <dbReference type="SMART" id="SM00856"/>
    </source>
</evidence>
<dbReference type="SUPFAM" id="SSF101148">
    <property type="entry name" value="Plant invertase/pectin methylesterase inhibitor"/>
    <property type="match status" value="1"/>
</dbReference>
<dbReference type="Proteomes" id="UP001237642">
    <property type="component" value="Unassembled WGS sequence"/>
</dbReference>
<keyword evidence="7" id="KW-1185">Reference proteome</keyword>
<evidence type="ECO:0000256" key="3">
    <source>
        <dbReference type="ARBA" id="ARBA00038471"/>
    </source>
</evidence>
<dbReference type="AlphaFoldDB" id="A0AAD8MUU1"/>
<feature type="signal peptide" evidence="4">
    <location>
        <begin position="1"/>
        <end position="29"/>
    </location>
</feature>
<proteinExistence type="inferred from homology"/>
<dbReference type="InterPro" id="IPR035513">
    <property type="entry name" value="Invertase/methylesterase_inhib"/>
</dbReference>
<evidence type="ECO:0000313" key="6">
    <source>
        <dbReference type="EMBL" id="KAK1390375.1"/>
    </source>
</evidence>
<dbReference type="InterPro" id="IPR006501">
    <property type="entry name" value="Pectinesterase_inhib_dom"/>
</dbReference>
<dbReference type="CDD" id="cd15796">
    <property type="entry name" value="CIF_like"/>
    <property type="match status" value="1"/>
</dbReference>
<evidence type="ECO:0000256" key="2">
    <source>
        <dbReference type="ARBA" id="ARBA00023157"/>
    </source>
</evidence>
<dbReference type="GO" id="GO:0004857">
    <property type="term" value="F:enzyme inhibitor activity"/>
    <property type="evidence" value="ECO:0007669"/>
    <property type="project" value="InterPro"/>
</dbReference>
<organism evidence="6 7">
    <name type="scientific">Heracleum sosnowskyi</name>
    <dbReference type="NCBI Taxonomy" id="360622"/>
    <lineage>
        <taxon>Eukaryota</taxon>
        <taxon>Viridiplantae</taxon>
        <taxon>Streptophyta</taxon>
        <taxon>Embryophyta</taxon>
        <taxon>Tracheophyta</taxon>
        <taxon>Spermatophyta</taxon>
        <taxon>Magnoliopsida</taxon>
        <taxon>eudicotyledons</taxon>
        <taxon>Gunneridae</taxon>
        <taxon>Pentapetalae</taxon>
        <taxon>asterids</taxon>
        <taxon>campanulids</taxon>
        <taxon>Apiales</taxon>
        <taxon>Apiaceae</taxon>
        <taxon>Apioideae</taxon>
        <taxon>apioid superclade</taxon>
        <taxon>Tordylieae</taxon>
        <taxon>Tordyliinae</taxon>
        <taxon>Heracleum</taxon>
    </lineage>
</organism>
<reference evidence="6" key="2">
    <citation type="submission" date="2023-05" db="EMBL/GenBank/DDBJ databases">
        <authorList>
            <person name="Schelkunov M.I."/>
        </authorList>
    </citation>
    <scope>NUCLEOTIDE SEQUENCE</scope>
    <source>
        <strain evidence="6">Hsosn_3</strain>
        <tissue evidence="6">Leaf</tissue>
    </source>
</reference>
<evidence type="ECO:0000313" key="7">
    <source>
        <dbReference type="Proteomes" id="UP001237642"/>
    </source>
</evidence>
<name>A0AAD8MUU1_9APIA</name>
<evidence type="ECO:0000256" key="4">
    <source>
        <dbReference type="SAM" id="SignalP"/>
    </source>
</evidence>
<dbReference type="PANTHER" id="PTHR35357:SF8">
    <property type="entry name" value="OS01G0111000 PROTEIN"/>
    <property type="match status" value="1"/>
</dbReference>
<dbReference type="EMBL" id="JAUIZM010000004">
    <property type="protein sequence ID" value="KAK1390375.1"/>
    <property type="molecule type" value="Genomic_DNA"/>
</dbReference>
<gene>
    <name evidence="6" type="ORF">POM88_018553</name>
</gene>
<reference evidence="6" key="1">
    <citation type="submission" date="2023-02" db="EMBL/GenBank/DDBJ databases">
        <title>Genome of toxic invasive species Heracleum sosnowskyi carries increased number of genes despite the absence of recent whole-genome duplications.</title>
        <authorList>
            <person name="Schelkunov M."/>
            <person name="Shtratnikova V."/>
            <person name="Makarenko M."/>
            <person name="Klepikova A."/>
            <person name="Omelchenko D."/>
            <person name="Novikova G."/>
            <person name="Obukhova E."/>
            <person name="Bogdanov V."/>
            <person name="Penin A."/>
            <person name="Logacheva M."/>
        </authorList>
    </citation>
    <scope>NUCLEOTIDE SEQUENCE</scope>
    <source>
        <strain evidence="6">Hsosn_3</strain>
        <tissue evidence="6">Leaf</tissue>
    </source>
</reference>
<evidence type="ECO:0000256" key="1">
    <source>
        <dbReference type="ARBA" id="ARBA00022729"/>
    </source>
</evidence>